<proteinExistence type="inferred from homology"/>
<dbReference type="Gene3D" id="1.20.5.780">
    <property type="entry name" value="Single helix bin"/>
    <property type="match status" value="1"/>
</dbReference>
<reference evidence="4" key="1">
    <citation type="submission" date="2017-01" db="EMBL/GenBank/DDBJ databases">
        <title>Draft genome of the species Salinivibrio costicola subsp. alcaliphilus.</title>
        <authorList>
            <person name="Lopez-Hermoso C."/>
            <person name="De La Haba R."/>
            <person name="Sanchez-Porro C."/>
            <person name="Ventosa A."/>
        </authorList>
    </citation>
    <scope>NUCLEOTIDE SEQUENCE [LARGE SCALE GENOMIC DNA]</scope>
    <source>
        <strain evidence="4">CBH448</strain>
    </source>
</reference>
<evidence type="ECO:0000256" key="1">
    <source>
        <dbReference type="ARBA" id="ARBA00022649"/>
    </source>
</evidence>
<dbReference type="InterPro" id="IPR010985">
    <property type="entry name" value="Ribbon_hlx_hlx"/>
</dbReference>
<dbReference type="PANTHER" id="PTHR35401">
    <property type="entry name" value="COPG FAMILY HELIX-TURN-HELIX PROTEIN-RELATED-RELATED"/>
    <property type="match status" value="1"/>
</dbReference>
<evidence type="ECO:0008006" key="5">
    <source>
        <dbReference type="Google" id="ProtNLM"/>
    </source>
</evidence>
<protein>
    <recommendedName>
        <fullName evidence="5">DUF1778 domain-containing protein</fullName>
    </recommendedName>
</protein>
<comment type="caution">
    <text evidence="3">The sequence shown here is derived from an EMBL/GenBank/DDBJ whole genome shotgun (WGS) entry which is preliminary data.</text>
</comment>
<evidence type="ECO:0000313" key="4">
    <source>
        <dbReference type="Proteomes" id="UP000189431"/>
    </source>
</evidence>
<dbReference type="EMBL" id="MUFR01000010">
    <property type="protein sequence ID" value="OOF34546.1"/>
    <property type="molecule type" value="Genomic_DNA"/>
</dbReference>
<keyword evidence="1" id="KW-1277">Toxin-antitoxin system</keyword>
<comment type="similarity">
    <text evidence="2">Belongs to the TacA antitoxin family.</text>
</comment>
<accession>A0ABX3KSG6</accession>
<dbReference type="Pfam" id="PF08681">
    <property type="entry name" value="TacA1"/>
    <property type="match status" value="1"/>
</dbReference>
<organism evidence="3 4">
    <name type="scientific">Salinivibrio costicola subsp. alcaliphilus</name>
    <dbReference type="NCBI Taxonomy" id="272773"/>
    <lineage>
        <taxon>Bacteria</taxon>
        <taxon>Pseudomonadati</taxon>
        <taxon>Pseudomonadota</taxon>
        <taxon>Gammaproteobacteria</taxon>
        <taxon>Vibrionales</taxon>
        <taxon>Vibrionaceae</taxon>
        <taxon>Salinivibrio</taxon>
    </lineage>
</organism>
<gene>
    <name evidence="3" type="ORF">BZJ21_04960</name>
</gene>
<keyword evidence="4" id="KW-1185">Reference proteome</keyword>
<dbReference type="Proteomes" id="UP000189431">
    <property type="component" value="Unassembled WGS sequence"/>
</dbReference>
<dbReference type="SUPFAM" id="SSF47598">
    <property type="entry name" value="Ribbon-helix-helix"/>
    <property type="match status" value="1"/>
</dbReference>
<evidence type="ECO:0000256" key="2">
    <source>
        <dbReference type="ARBA" id="ARBA00049988"/>
    </source>
</evidence>
<evidence type="ECO:0000313" key="3">
    <source>
        <dbReference type="EMBL" id="OOF34546.1"/>
    </source>
</evidence>
<name>A0ABX3KSG6_SALCS</name>
<dbReference type="RefSeq" id="WP_021023507.1">
    <property type="nucleotide sequence ID" value="NZ_MUFR01000010.1"/>
</dbReference>
<sequence length="96" mass="11045">MNAIKKERVELRVTLEEKQALEEAATLSNTTLSRFIAESAKETAQTVINEHKRLMITHEQWDSVMHALHNPSQPTELMKEILSSSTEETWTVQVNR</sequence>
<dbReference type="PANTHER" id="PTHR35401:SF2">
    <property type="entry name" value="ABC-TYPE TRANSPORT SYSTEM"/>
    <property type="match status" value="1"/>
</dbReference>
<dbReference type="InterPro" id="IPR014795">
    <property type="entry name" value="TacA_1-like"/>
</dbReference>